<comment type="caution">
    <text evidence="2">The sequence shown here is derived from an EMBL/GenBank/DDBJ whole genome shotgun (WGS) entry which is preliminary data.</text>
</comment>
<gene>
    <name evidence="2" type="ORF">SDC9_95220</name>
</gene>
<feature type="region of interest" description="Disordered" evidence="1">
    <location>
        <begin position="72"/>
        <end position="131"/>
    </location>
</feature>
<sequence>MRLEGLDVAVEHPGGLEDAVAAGHRQIRHSDLRGARVHPVVRHRRGRDAFGGVDRDAFGGIGQDAFGEAGGDAFGEIVDEVQDRAGHGGSSGRGQATPTRSAPRRCSPGRAQTSSPACPRGSSRPAVALAH</sequence>
<name>A0A645A5N0_9ZZZZ</name>
<protein>
    <submittedName>
        <fullName evidence="2">Uncharacterized protein</fullName>
    </submittedName>
</protein>
<dbReference type="AlphaFoldDB" id="A0A645A5N0"/>
<evidence type="ECO:0000313" key="2">
    <source>
        <dbReference type="EMBL" id="MPM48495.1"/>
    </source>
</evidence>
<dbReference type="EMBL" id="VSSQ01012122">
    <property type="protein sequence ID" value="MPM48495.1"/>
    <property type="molecule type" value="Genomic_DNA"/>
</dbReference>
<proteinExistence type="predicted"/>
<accession>A0A645A5N0</accession>
<organism evidence="2">
    <name type="scientific">bioreactor metagenome</name>
    <dbReference type="NCBI Taxonomy" id="1076179"/>
    <lineage>
        <taxon>unclassified sequences</taxon>
        <taxon>metagenomes</taxon>
        <taxon>ecological metagenomes</taxon>
    </lineage>
</organism>
<reference evidence="2" key="1">
    <citation type="submission" date="2019-08" db="EMBL/GenBank/DDBJ databases">
        <authorList>
            <person name="Kucharzyk K."/>
            <person name="Murdoch R.W."/>
            <person name="Higgins S."/>
            <person name="Loffler F."/>
        </authorList>
    </citation>
    <scope>NUCLEOTIDE SEQUENCE</scope>
</reference>
<evidence type="ECO:0000256" key="1">
    <source>
        <dbReference type="SAM" id="MobiDB-lite"/>
    </source>
</evidence>